<evidence type="ECO:0000313" key="1">
    <source>
        <dbReference type="EMBL" id="AIU31628.1"/>
    </source>
</evidence>
<dbReference type="EMBL" id="CP009622">
    <property type="protein sequence ID" value="AIU31628.1"/>
    <property type="molecule type" value="Genomic_DNA"/>
</dbReference>
<gene>
    <name evidence="1" type="ORF">CulFRC11_0022</name>
</gene>
<evidence type="ECO:0000313" key="2">
    <source>
        <dbReference type="Proteomes" id="UP000029910"/>
    </source>
</evidence>
<keyword evidence="2" id="KW-1185">Reference proteome</keyword>
<sequence>MHFFPTWGFVRKLPQKPRLFPAKTQKLEKLLLNNTRVIIHNVDNSCG</sequence>
<proteinExistence type="predicted"/>
<protein>
    <submittedName>
        <fullName evidence="1">Uncharacterized protein</fullName>
    </submittedName>
</protein>
<name>A0ABN4EEW8_9CORY</name>
<reference evidence="1 2" key="1">
    <citation type="journal article" date="2015" name="Genome Announc.">
        <title>Genome Sequence of Corynebacterium ulcerans Strain FRC11.</title>
        <authorList>
            <person name="Benevides Lde J."/>
            <person name="Viana M.V."/>
            <person name="Mariano D.C."/>
            <person name="Rocha Fde S."/>
            <person name="Bagano P.C."/>
            <person name="Folador E.L."/>
            <person name="Pereira F.L."/>
            <person name="Dorella F.A."/>
            <person name="Leal C.A."/>
            <person name="Carvalho A.F."/>
            <person name="Soares Sde C."/>
            <person name="Carneiro A."/>
            <person name="Ramos R."/>
            <person name="Badell-Ocando E."/>
            <person name="Guiso N."/>
            <person name="Silva A."/>
            <person name="Figueiredo H."/>
            <person name="Azevedo V."/>
            <person name="Guimaraes L.C."/>
        </authorList>
    </citation>
    <scope>NUCLEOTIDE SEQUENCE [LARGE SCALE GENOMIC DNA]</scope>
    <source>
        <strain evidence="2">FRC0011</strain>
    </source>
</reference>
<organism evidence="1 2">
    <name type="scientific">Corynebacterium ramonii</name>
    <dbReference type="NCBI Taxonomy" id="3026968"/>
    <lineage>
        <taxon>Bacteria</taxon>
        <taxon>Bacillati</taxon>
        <taxon>Actinomycetota</taxon>
        <taxon>Actinomycetes</taxon>
        <taxon>Mycobacteriales</taxon>
        <taxon>Corynebacteriaceae</taxon>
        <taxon>Corynebacterium</taxon>
    </lineage>
</organism>
<dbReference type="Proteomes" id="UP000029910">
    <property type="component" value="Chromosome"/>
</dbReference>
<accession>A0ABN4EEW8</accession>